<accession>A0A4Z2C5Z5</accession>
<comment type="caution">
    <text evidence="1">The sequence shown here is derived from an EMBL/GenBank/DDBJ whole genome shotgun (WGS) entry which is preliminary data.</text>
</comment>
<dbReference type="Proteomes" id="UP000516260">
    <property type="component" value="Chromosome 13"/>
</dbReference>
<protein>
    <submittedName>
        <fullName evidence="1">Uncharacterized protein</fullName>
    </submittedName>
</protein>
<keyword evidence="2" id="KW-1185">Reference proteome</keyword>
<reference evidence="1 2" key="1">
    <citation type="submission" date="2019-04" db="EMBL/GenBank/DDBJ databases">
        <title>The sequence and de novo assembly of Takifugu bimaculatus genome using PacBio and Hi-C technologies.</title>
        <authorList>
            <person name="Xu P."/>
            <person name="Liu B."/>
            <person name="Zhou Z."/>
        </authorList>
    </citation>
    <scope>NUCLEOTIDE SEQUENCE [LARGE SCALE GENOMIC DNA]</scope>
    <source>
        <strain evidence="1">TB-2018</strain>
        <tissue evidence="1">Muscle</tissue>
    </source>
</reference>
<proteinExistence type="predicted"/>
<name>A0A4Z2C5Z5_9TELE</name>
<evidence type="ECO:0000313" key="2">
    <source>
        <dbReference type="Proteomes" id="UP000516260"/>
    </source>
</evidence>
<evidence type="ECO:0000313" key="1">
    <source>
        <dbReference type="EMBL" id="TNM99625.1"/>
    </source>
</evidence>
<dbReference type="EMBL" id="SWLE01000005">
    <property type="protein sequence ID" value="TNM99625.1"/>
    <property type="molecule type" value="Genomic_DNA"/>
</dbReference>
<dbReference type="AlphaFoldDB" id="A0A4Z2C5Z5"/>
<sequence>MLSTSAASGQACSGEDQCLLMCSLRTERTTLQQVKNNMAADLERLLNSREELAIMKQVLVRMCPKDRDTLNLDQGTRTIVGISTTGEKQLCGGSRTSKTTGGDWLNKSQVTVLHLAQRDRNPDGRLSMGQFLSEWVLFAGYTSSPSLLSGRV</sequence>
<gene>
    <name evidence="1" type="ORF">fugu_012658</name>
</gene>
<organism evidence="1 2">
    <name type="scientific">Takifugu bimaculatus</name>
    <dbReference type="NCBI Taxonomy" id="433685"/>
    <lineage>
        <taxon>Eukaryota</taxon>
        <taxon>Metazoa</taxon>
        <taxon>Chordata</taxon>
        <taxon>Craniata</taxon>
        <taxon>Vertebrata</taxon>
        <taxon>Euteleostomi</taxon>
        <taxon>Actinopterygii</taxon>
        <taxon>Neopterygii</taxon>
        <taxon>Teleostei</taxon>
        <taxon>Neoteleostei</taxon>
        <taxon>Acanthomorphata</taxon>
        <taxon>Eupercaria</taxon>
        <taxon>Tetraodontiformes</taxon>
        <taxon>Tetradontoidea</taxon>
        <taxon>Tetraodontidae</taxon>
        <taxon>Takifugu</taxon>
    </lineage>
</organism>